<feature type="compositionally biased region" description="Low complexity" evidence="9">
    <location>
        <begin position="977"/>
        <end position="990"/>
    </location>
</feature>
<feature type="compositionally biased region" description="Polar residues" evidence="9">
    <location>
        <begin position="1362"/>
        <end position="1372"/>
    </location>
</feature>
<dbReference type="EMBL" id="MBFR01000183">
    <property type="protein sequence ID" value="PVU91857.1"/>
    <property type="molecule type" value="Genomic_DNA"/>
</dbReference>
<evidence type="ECO:0000256" key="3">
    <source>
        <dbReference type="ARBA" id="ARBA00017306"/>
    </source>
</evidence>
<proteinExistence type="inferred from homology"/>
<evidence type="ECO:0000256" key="2">
    <source>
        <dbReference type="ARBA" id="ARBA00006178"/>
    </source>
</evidence>
<feature type="region of interest" description="Disordered" evidence="9">
    <location>
        <begin position="256"/>
        <end position="304"/>
    </location>
</feature>
<comment type="caution">
    <text evidence="11">The sequence shown here is derived from an EMBL/GenBank/DDBJ whole genome shotgun (WGS) entry which is preliminary data.</text>
</comment>
<dbReference type="GO" id="GO:0005669">
    <property type="term" value="C:transcription factor TFIID complex"/>
    <property type="evidence" value="ECO:0007669"/>
    <property type="project" value="InterPro"/>
</dbReference>
<dbReference type="OrthoDB" id="21060at2759"/>
<sequence length="1519" mass="165365">MNPNNNSSKNTSADEKSSEIDKLISSISSQPNVNSIDNIDFDALLGSVGIVSQNHNKAFLSQNNFNLSFDENKKPPNNSNQELQNSQANRDIFNINELEKVIAEAQRSLSSNITPSENIQPLSAITSNPLLSKPIESINSQSINPSSNSPFTPIPNKLNPSSSTFNSPTGLINPSTNNFVPDKNLIRLNSSNQNLLENLHTPSNVIADNILKNKPPNNIVPSDAQNFLSNQQNLLLNHSRANHLFFSPNVQQSSAKQNVYQQPAFQTSNDSTPTSSINMNYKSNSPIPRQPFQQQPRSNLSRVASNSSIAIPKVDGVPAHEHIARLMSRLPHAKQLQLSQFLAQLRQNKITTKNFIDLATSILGDDLTELLESLFNKPSKQKFASSSNSLSTSSPLVSVTPNSSQSRPDASEKFQNTTSLNSPNKANVDSSTKLAQQSSIFSNISLHNQNIKSNTISDSDNMLGISYNSSKPDSSKSTHQHFFSNSNEFVANNLVNIPNHFQLDSDLKAFNAETLSLEELTSLKMSLNPLKEISNGINLDLSSSAMKNYTDSFSLSAKLQSSNHFNDTTNSSITSNKMELSSSQGKADELALHNLSNNNNKSAIDKNINQNIFKPNKSSNNLSVQQLSNLDRLEVIVRGEQHSLESLINLSRYLAIHGEDIVNARGPNEPELKPADLTSRLIRVQKIQSQIAQKQLILQQHLKQKNKQDQLKSSQEFKNSPKVNEIIEIIQNAASRDSSSQAKLDGIDINKDLVPMLKKLSKYKLSKLAKSGNDINCIIREYKKQVLKENRLKGLTVKSTKDSLLNSENMNKSTPLESSIGNSSPAFSTQSDLGGNNKNIKSNKTSSSNLLDSVSGGHVKKVKEEQIGSPTSYTNDSPGFENVDQSSKGIKRHISSDQSLSDNKKNKLGVSQISKKHKSNLNSSSASFTQKNIDNLKSSSFSKTSSYQTPNTNKASKNAAIPVNSASTESNSGVNDSSTFNTTSTTVGSSQQPIKTDDAGAGSKSIDDVMSMAGIDLREERQNILLSSFAYNNSNLDERDDGSKKNSEENAVFTSVIKKVSIIKDSNYKPTFLDETSLDNLVSTIAERNGISTVGVAVTGLLSESINIRITSLIKAMITAAYHRNRTQTFPPPRLNTDTNLPFYRIQPKLDVRKQLAALEKVDKNRERKYLESLLMGETPLMTGVDKNKDNLESNKPAAGNSVANSGQTPVSVNNTNATTLSDKIPSAVNTDLGKPENSTIKGNSSSSTTAKVSAASGKRKRTSNVNQGMISQLSSNKLSLAYAAVSGSGGSGSMLSARNMPDEVRSKITNQTALMSVGGVRKSWMLPGSLSTGWQNPSSSLRVSSHNARSGNDYKYGKLANTATNTESGIINESEESRNLKTSKNTLSAVGNDNSSNLDTNLATSSASNTIGNNNSKKNRHSLKAQGDELKYSDNNRKSSSQSLNQFQSVWITRNQNVSITLRDGLYCLEQERELARKELGQGSNSGFLNKGSSRLISGNSSAGIAILIKAYSLFQKD</sequence>
<feature type="region of interest" description="Disordered" evidence="9">
    <location>
        <begin position="939"/>
        <end position="1005"/>
    </location>
</feature>
<feature type="region of interest" description="Disordered" evidence="9">
    <location>
        <begin position="1333"/>
        <end position="1422"/>
    </location>
</feature>
<evidence type="ECO:0000256" key="6">
    <source>
        <dbReference type="ARBA" id="ARBA00023242"/>
    </source>
</evidence>
<dbReference type="STRING" id="133385.A0A2T9YHP8"/>
<feature type="compositionally biased region" description="Low complexity" evidence="9">
    <location>
        <begin position="836"/>
        <end position="849"/>
    </location>
</feature>
<organism evidence="11 12">
    <name type="scientific">Smittium simulii</name>
    <dbReference type="NCBI Taxonomy" id="133385"/>
    <lineage>
        <taxon>Eukaryota</taxon>
        <taxon>Fungi</taxon>
        <taxon>Fungi incertae sedis</taxon>
        <taxon>Zoopagomycota</taxon>
        <taxon>Kickxellomycotina</taxon>
        <taxon>Harpellomycetes</taxon>
        <taxon>Harpellales</taxon>
        <taxon>Legeriomycetaceae</taxon>
        <taxon>Smittium</taxon>
    </lineage>
</organism>
<feature type="compositionally biased region" description="Polar residues" evidence="9">
    <location>
        <begin position="1381"/>
        <end position="1417"/>
    </location>
</feature>
<keyword evidence="5" id="KW-0804">Transcription</keyword>
<feature type="compositionally biased region" description="Polar residues" evidence="9">
    <location>
        <begin position="256"/>
        <end position="285"/>
    </location>
</feature>
<feature type="compositionally biased region" description="Polar residues" evidence="9">
    <location>
        <begin position="868"/>
        <end position="888"/>
    </location>
</feature>
<feature type="compositionally biased region" description="Low complexity" evidence="9">
    <location>
        <begin position="286"/>
        <end position="297"/>
    </location>
</feature>
<feature type="compositionally biased region" description="Polar residues" evidence="9">
    <location>
        <begin position="405"/>
        <end position="431"/>
    </location>
</feature>
<comment type="similarity">
    <text evidence="2">Belongs to the TAF4 family.</text>
</comment>
<feature type="region of interest" description="Disordered" evidence="9">
    <location>
        <begin position="803"/>
        <end position="906"/>
    </location>
</feature>
<dbReference type="CDD" id="cd08045">
    <property type="entry name" value="HFD_TAF4"/>
    <property type="match status" value="1"/>
</dbReference>
<dbReference type="Proteomes" id="UP000245383">
    <property type="component" value="Unassembled WGS sequence"/>
</dbReference>
<feature type="region of interest" description="Disordered" evidence="9">
    <location>
        <begin position="1181"/>
        <end position="1265"/>
    </location>
</feature>
<feature type="compositionally biased region" description="Polar residues" evidence="9">
    <location>
        <begin position="1333"/>
        <end position="1351"/>
    </location>
</feature>
<feature type="compositionally biased region" description="Low complexity" evidence="9">
    <location>
        <begin position="1245"/>
        <end position="1257"/>
    </location>
</feature>
<keyword evidence="6" id="KW-0539">Nucleus</keyword>
<evidence type="ECO:0000259" key="10">
    <source>
        <dbReference type="Pfam" id="PF05236"/>
    </source>
</evidence>
<evidence type="ECO:0000256" key="7">
    <source>
        <dbReference type="ARBA" id="ARBA00025346"/>
    </source>
</evidence>
<gene>
    <name evidence="11" type="ORF">BB561_004173</name>
</gene>
<feature type="compositionally biased region" description="Polar residues" evidence="9">
    <location>
        <begin position="803"/>
        <end position="834"/>
    </location>
</feature>
<reference evidence="11 12" key="1">
    <citation type="journal article" date="2018" name="MBio">
        <title>Comparative Genomics Reveals the Core Gene Toolbox for the Fungus-Insect Symbiosis.</title>
        <authorList>
            <person name="Wang Y."/>
            <person name="Stata M."/>
            <person name="Wang W."/>
            <person name="Stajich J.E."/>
            <person name="White M.M."/>
            <person name="Moncalvo J.M."/>
        </authorList>
    </citation>
    <scope>NUCLEOTIDE SEQUENCE [LARGE SCALE GENOMIC DNA]</scope>
    <source>
        <strain evidence="11 12">SWE-8-4</strain>
    </source>
</reference>
<dbReference type="Pfam" id="PF05236">
    <property type="entry name" value="TAF4"/>
    <property type="match status" value="1"/>
</dbReference>
<feature type="compositionally biased region" description="Polar residues" evidence="9">
    <location>
        <begin position="964"/>
        <end position="976"/>
    </location>
</feature>
<dbReference type="InterPro" id="IPR007900">
    <property type="entry name" value="TAF4_C"/>
</dbReference>
<comment type="function">
    <text evidence="7">Functions as a component of the DNA-binding general transcription factor complex TFIID. Binding of TFIID to a promoter (with or without TATA element) is the initial step in pre-initiation complex (PIC) formation. TFIID plays a key role in the regulation of gene expression by RNA polymerase II through different activities such as transcription activator interaction, core promoter recognition and selectivity, TFIIA and TFIIB interaction, chromatin modification (histone acetylation by TAF1), facilitation of DNA opening and initiation of transcription.</text>
</comment>
<evidence type="ECO:0000256" key="5">
    <source>
        <dbReference type="ARBA" id="ARBA00023163"/>
    </source>
</evidence>
<feature type="region of interest" description="Disordered" evidence="9">
    <location>
        <begin position="381"/>
        <end position="431"/>
    </location>
</feature>
<evidence type="ECO:0000256" key="9">
    <source>
        <dbReference type="SAM" id="MobiDB-lite"/>
    </source>
</evidence>
<accession>A0A2T9YHP8</accession>
<name>A0A2T9YHP8_9FUNG</name>
<protein>
    <recommendedName>
        <fullName evidence="3">Transcription initiation factor TFIID subunit 4</fullName>
    </recommendedName>
    <alternativeName>
        <fullName evidence="8">TBP-associated factor 4</fullName>
    </alternativeName>
</protein>
<evidence type="ECO:0000313" key="11">
    <source>
        <dbReference type="EMBL" id="PVU91857.1"/>
    </source>
</evidence>
<comment type="subcellular location">
    <subcellularLocation>
        <location evidence="1">Nucleus</location>
    </subcellularLocation>
</comment>
<keyword evidence="12" id="KW-1185">Reference proteome</keyword>
<feature type="compositionally biased region" description="Polar residues" evidence="9">
    <location>
        <begin position="947"/>
        <end position="956"/>
    </location>
</feature>
<keyword evidence="4" id="KW-0805">Transcription regulation</keyword>
<feature type="compositionally biased region" description="Polar residues" evidence="9">
    <location>
        <begin position="1202"/>
        <end position="1222"/>
    </location>
</feature>
<dbReference type="GO" id="GO:0006352">
    <property type="term" value="P:DNA-templated transcription initiation"/>
    <property type="evidence" value="ECO:0007669"/>
    <property type="project" value="InterPro"/>
</dbReference>
<evidence type="ECO:0000256" key="8">
    <source>
        <dbReference type="ARBA" id="ARBA00031747"/>
    </source>
</evidence>
<evidence type="ECO:0000256" key="4">
    <source>
        <dbReference type="ARBA" id="ARBA00023015"/>
    </source>
</evidence>
<feature type="compositionally biased region" description="Low complexity" evidence="9">
    <location>
        <begin position="385"/>
        <end position="404"/>
    </location>
</feature>
<feature type="domain" description="Transcription initiation factor TFIID component TAF4 C-terminal" evidence="10">
    <location>
        <begin position="1006"/>
        <end position="1264"/>
    </location>
</feature>
<evidence type="ECO:0000256" key="1">
    <source>
        <dbReference type="ARBA" id="ARBA00004123"/>
    </source>
</evidence>
<evidence type="ECO:0000313" key="12">
    <source>
        <dbReference type="Proteomes" id="UP000245383"/>
    </source>
</evidence>